<sequence length="119" mass="12987">MGQQHDHRLLLLPLSVTSPGGAVTAGIRPLLLPALLKRRLGASTGACATQVRLMDLQSPGRLSGEELQQMKKGACCWKKPQIRMGQELRPRSCKLLWLGAGSSHNPGLYPENTVRDRPL</sequence>
<keyword evidence="2" id="KW-1185">Reference proteome</keyword>
<protein>
    <submittedName>
        <fullName evidence="1">Uncharacterized protein</fullName>
    </submittedName>
</protein>
<dbReference type="AlphaFoldDB" id="A0AAV7MDV6"/>
<proteinExistence type="predicted"/>
<comment type="caution">
    <text evidence="1">The sequence shown here is derived from an EMBL/GenBank/DDBJ whole genome shotgun (WGS) entry which is preliminary data.</text>
</comment>
<organism evidence="1 2">
    <name type="scientific">Pleurodeles waltl</name>
    <name type="common">Iberian ribbed newt</name>
    <dbReference type="NCBI Taxonomy" id="8319"/>
    <lineage>
        <taxon>Eukaryota</taxon>
        <taxon>Metazoa</taxon>
        <taxon>Chordata</taxon>
        <taxon>Craniata</taxon>
        <taxon>Vertebrata</taxon>
        <taxon>Euteleostomi</taxon>
        <taxon>Amphibia</taxon>
        <taxon>Batrachia</taxon>
        <taxon>Caudata</taxon>
        <taxon>Salamandroidea</taxon>
        <taxon>Salamandridae</taxon>
        <taxon>Pleurodelinae</taxon>
        <taxon>Pleurodeles</taxon>
    </lineage>
</organism>
<accession>A0AAV7MDV6</accession>
<evidence type="ECO:0000313" key="2">
    <source>
        <dbReference type="Proteomes" id="UP001066276"/>
    </source>
</evidence>
<dbReference type="EMBL" id="JANPWB010000014">
    <property type="protein sequence ID" value="KAJ1100975.1"/>
    <property type="molecule type" value="Genomic_DNA"/>
</dbReference>
<reference evidence="1" key="1">
    <citation type="journal article" date="2022" name="bioRxiv">
        <title>Sequencing and chromosome-scale assembly of the giantPleurodeles waltlgenome.</title>
        <authorList>
            <person name="Brown T."/>
            <person name="Elewa A."/>
            <person name="Iarovenko S."/>
            <person name="Subramanian E."/>
            <person name="Araus A.J."/>
            <person name="Petzold A."/>
            <person name="Susuki M."/>
            <person name="Suzuki K.-i.T."/>
            <person name="Hayashi T."/>
            <person name="Toyoda A."/>
            <person name="Oliveira C."/>
            <person name="Osipova E."/>
            <person name="Leigh N.D."/>
            <person name="Simon A."/>
            <person name="Yun M.H."/>
        </authorList>
    </citation>
    <scope>NUCLEOTIDE SEQUENCE</scope>
    <source>
        <strain evidence="1">20211129_DDA</strain>
        <tissue evidence="1">Liver</tissue>
    </source>
</reference>
<name>A0AAV7MDV6_PLEWA</name>
<evidence type="ECO:0000313" key="1">
    <source>
        <dbReference type="EMBL" id="KAJ1100975.1"/>
    </source>
</evidence>
<dbReference type="Proteomes" id="UP001066276">
    <property type="component" value="Chromosome 10"/>
</dbReference>
<gene>
    <name evidence="1" type="ORF">NDU88_006050</name>
</gene>